<accession>A0AAE3KTF6</accession>
<reference evidence="2 3" key="1">
    <citation type="submission" date="2018-11" db="EMBL/GenBank/DDBJ databases">
        <title>Novel bacteria species description.</title>
        <authorList>
            <person name="Han J.-H."/>
        </authorList>
    </citation>
    <scope>NUCLEOTIDE SEQUENCE [LARGE SCALE GENOMIC DNA]</scope>
    <source>
        <strain evidence="2 3">KCTC23259</strain>
    </source>
</reference>
<keyword evidence="1" id="KW-0378">Hydrolase</keyword>
<comment type="caution">
    <text evidence="2">The sequence shown here is derived from an EMBL/GenBank/DDBJ whole genome shotgun (WGS) entry which is preliminary data.</text>
</comment>
<dbReference type="GO" id="GO:0008758">
    <property type="term" value="F:UDP-2,3-diacylglucosamine hydrolase activity"/>
    <property type="evidence" value="ECO:0007669"/>
    <property type="project" value="TreeGrafter"/>
</dbReference>
<dbReference type="AlphaFoldDB" id="A0AAE3KTF6"/>
<proteinExistence type="predicted"/>
<dbReference type="PANTHER" id="PTHR34990:SF1">
    <property type="entry name" value="UDP-2,3-DIACYLGLUCOSAMINE HYDROLASE"/>
    <property type="match status" value="1"/>
</dbReference>
<keyword evidence="3" id="KW-1185">Reference proteome</keyword>
<evidence type="ECO:0000313" key="3">
    <source>
        <dbReference type="Proteomes" id="UP001204144"/>
    </source>
</evidence>
<dbReference type="InterPro" id="IPR029052">
    <property type="entry name" value="Metallo-depent_PP-like"/>
</dbReference>
<evidence type="ECO:0000313" key="2">
    <source>
        <dbReference type="EMBL" id="MCP9763689.1"/>
    </source>
</evidence>
<dbReference type="InterPro" id="IPR043461">
    <property type="entry name" value="LpxH-like"/>
</dbReference>
<dbReference type="Proteomes" id="UP001204144">
    <property type="component" value="Unassembled WGS sequence"/>
</dbReference>
<dbReference type="Gene3D" id="3.60.21.10">
    <property type="match status" value="1"/>
</dbReference>
<dbReference type="CDD" id="cd07398">
    <property type="entry name" value="MPP_YbbF-LpxH"/>
    <property type="match status" value="1"/>
</dbReference>
<name>A0AAE3KTF6_9BACT</name>
<protein>
    <submittedName>
        <fullName evidence="2">UDP-2,3-diacylglucosamine diphosphatase</fullName>
    </submittedName>
</protein>
<dbReference type="GO" id="GO:0016020">
    <property type="term" value="C:membrane"/>
    <property type="evidence" value="ECO:0007669"/>
    <property type="project" value="GOC"/>
</dbReference>
<dbReference type="GO" id="GO:0009245">
    <property type="term" value="P:lipid A biosynthetic process"/>
    <property type="evidence" value="ECO:0007669"/>
    <property type="project" value="TreeGrafter"/>
</dbReference>
<sequence length="262" mass="31410">MPFLKEIILQPNKKIYFASDFHLGAPNHEKSLLREKKICQWLDEIKHDAQVIFLVGDLFDFWFEHRLTVPKGYMRFFGKLAELVDSGIELVVFTGNHDMWMKDYFMQNFGAPTYRESQEYLINGKRFLIGHGDGLGPGDYAYKVLKKIFENKICRWLFGNILHPDLSLKLGYTWASHSWQKHDKEKDVYVFESTDKEILFQYCLEEEKSTHRDFYIFGHRHYKFDLEVNLNSRYINLGDWIYFYSYACFDGEKMELMDYKKD</sequence>
<dbReference type="SUPFAM" id="SSF56300">
    <property type="entry name" value="Metallo-dependent phosphatases"/>
    <property type="match status" value="1"/>
</dbReference>
<dbReference type="EMBL" id="RJUF01000035">
    <property type="protein sequence ID" value="MCP9763689.1"/>
    <property type="molecule type" value="Genomic_DNA"/>
</dbReference>
<dbReference type="PANTHER" id="PTHR34990">
    <property type="entry name" value="UDP-2,3-DIACYLGLUCOSAMINE HYDROLASE-RELATED"/>
    <property type="match status" value="1"/>
</dbReference>
<organism evidence="2 3">
    <name type="scientific">Lacihabitans soyangensis</name>
    <dbReference type="NCBI Taxonomy" id="869394"/>
    <lineage>
        <taxon>Bacteria</taxon>
        <taxon>Pseudomonadati</taxon>
        <taxon>Bacteroidota</taxon>
        <taxon>Cytophagia</taxon>
        <taxon>Cytophagales</taxon>
        <taxon>Leadbetterellaceae</taxon>
        <taxon>Lacihabitans</taxon>
    </lineage>
</organism>
<evidence type="ECO:0000256" key="1">
    <source>
        <dbReference type="ARBA" id="ARBA00022801"/>
    </source>
</evidence>
<gene>
    <name evidence="2" type="ORF">EGI31_12055</name>
</gene>